<evidence type="ECO:0000313" key="3">
    <source>
        <dbReference type="Proteomes" id="UP000674234"/>
    </source>
</evidence>
<sequence>MTPPATPPGDTAVVAERVGTPRLTLNVLSVPGSAGDPVLFVHGNVSSSAFWRSTMTAVAGEFRPYALDLRGFGESDPAPVDATRGVRDYSDDVLALLDVIGPAHLVGWSLGGGVVMQALRDRPERVRGATLVNPVSPYGFGGTRDVDGTLTHPDGAGSGGGTANPAFVTALRDGDRSDAAPVSPRTVMRAAYAAPGADFADEEDAFVESMLSTRVGDDHYPGDSAPSDAWPGVAPGKRGVLNTIAPIHFRIDDLHLVDPKPPILWIRGADDVIVSDTSLFDLAHLGAIGAVPGWDGTPAQPMIAQTRAVLDRYGAYREVVVAGCGHSPHVEKPAEFRAALIEHLRGSR</sequence>
<dbReference type="PANTHER" id="PTHR43689:SF8">
    <property type="entry name" value="ALPHA_BETA-HYDROLASES SUPERFAMILY PROTEIN"/>
    <property type="match status" value="1"/>
</dbReference>
<reference evidence="2" key="1">
    <citation type="submission" date="2021-02" db="EMBL/GenBank/DDBJ databases">
        <title>Draft genome sequence of Microbispora sp. RL4-1S isolated from rice leaves in Thailand.</title>
        <authorList>
            <person name="Muangham S."/>
            <person name="Duangmal K."/>
        </authorList>
    </citation>
    <scope>NUCLEOTIDE SEQUENCE</scope>
    <source>
        <strain evidence="2">RL4-1S</strain>
    </source>
</reference>
<proteinExistence type="predicted"/>
<comment type="caution">
    <text evidence="2">The sequence shown here is derived from an EMBL/GenBank/DDBJ whole genome shotgun (WGS) entry which is preliminary data.</text>
</comment>
<dbReference type="InterPro" id="IPR000073">
    <property type="entry name" value="AB_hydrolase_1"/>
</dbReference>
<dbReference type="Proteomes" id="UP000674234">
    <property type="component" value="Unassembled WGS sequence"/>
</dbReference>
<protein>
    <submittedName>
        <fullName evidence="2">Alpha/beta hydrolase</fullName>
    </submittedName>
</protein>
<dbReference type="Pfam" id="PF12697">
    <property type="entry name" value="Abhydrolase_6"/>
    <property type="match status" value="1"/>
</dbReference>
<name>A0A940WPE9_9ACTN</name>
<keyword evidence="2" id="KW-0378">Hydrolase</keyword>
<dbReference type="GO" id="GO:0016787">
    <property type="term" value="F:hydrolase activity"/>
    <property type="evidence" value="ECO:0007669"/>
    <property type="project" value="UniProtKB-KW"/>
</dbReference>
<dbReference type="SUPFAM" id="SSF53474">
    <property type="entry name" value="alpha/beta-Hydrolases"/>
    <property type="match status" value="1"/>
</dbReference>
<dbReference type="InterPro" id="IPR029058">
    <property type="entry name" value="AB_hydrolase_fold"/>
</dbReference>
<evidence type="ECO:0000259" key="1">
    <source>
        <dbReference type="Pfam" id="PF12697"/>
    </source>
</evidence>
<keyword evidence="3" id="KW-1185">Reference proteome</keyword>
<dbReference type="RefSeq" id="WP_210158412.1">
    <property type="nucleotide sequence ID" value="NZ_JAFCNB010000017.1"/>
</dbReference>
<accession>A0A940WPE9</accession>
<feature type="domain" description="AB hydrolase-1" evidence="1">
    <location>
        <begin position="38"/>
        <end position="339"/>
    </location>
</feature>
<dbReference type="PRINTS" id="PR00111">
    <property type="entry name" value="ABHYDROLASE"/>
</dbReference>
<evidence type="ECO:0000313" key="2">
    <source>
        <dbReference type="EMBL" id="MBP2707137.1"/>
    </source>
</evidence>
<dbReference type="Gene3D" id="3.40.50.1820">
    <property type="entry name" value="alpha/beta hydrolase"/>
    <property type="match status" value="1"/>
</dbReference>
<dbReference type="EMBL" id="JAFCNB010000017">
    <property type="protein sequence ID" value="MBP2707137.1"/>
    <property type="molecule type" value="Genomic_DNA"/>
</dbReference>
<dbReference type="AlphaFoldDB" id="A0A940WPE9"/>
<dbReference type="PANTHER" id="PTHR43689">
    <property type="entry name" value="HYDROLASE"/>
    <property type="match status" value="1"/>
</dbReference>
<gene>
    <name evidence="2" type="ORF">JOL79_25450</name>
</gene>
<organism evidence="2 3">
    <name type="scientific">Microbispora oryzae</name>
    <dbReference type="NCBI Taxonomy" id="2806554"/>
    <lineage>
        <taxon>Bacteria</taxon>
        <taxon>Bacillati</taxon>
        <taxon>Actinomycetota</taxon>
        <taxon>Actinomycetes</taxon>
        <taxon>Streptosporangiales</taxon>
        <taxon>Streptosporangiaceae</taxon>
        <taxon>Microbispora</taxon>
    </lineage>
</organism>